<proteinExistence type="predicted"/>
<comment type="caution">
    <text evidence="1">The sequence shown here is derived from an EMBL/GenBank/DDBJ whole genome shotgun (WGS) entry which is preliminary data.</text>
</comment>
<dbReference type="Gene3D" id="3.90.1150.30">
    <property type="match status" value="1"/>
</dbReference>
<dbReference type="InterPro" id="IPR038056">
    <property type="entry name" value="YjbR-like_sf"/>
</dbReference>
<sequence>MNKDDLVKACLITKDAAETYPFKDKTYSEYAVIRHKSNNKWFALVFHLDGELYLNLKCNPFDGAMLRDNYDFITPAWHMNKAHWIKVEVNKCPSDLLKNLIKASYKLTESKRHIK</sequence>
<dbReference type="PANTHER" id="PTHR35145:SF1">
    <property type="entry name" value="CYTOPLASMIC PROTEIN"/>
    <property type="match status" value="1"/>
</dbReference>
<name>A0A9D1JPA8_9BACT</name>
<dbReference type="InterPro" id="IPR058532">
    <property type="entry name" value="YjbR/MT2646/Rv2570-like"/>
</dbReference>
<protein>
    <submittedName>
        <fullName evidence="1">MmcQ/YjbR family DNA-binding protein</fullName>
    </submittedName>
</protein>
<reference evidence="1" key="1">
    <citation type="submission" date="2020-10" db="EMBL/GenBank/DDBJ databases">
        <authorList>
            <person name="Gilroy R."/>
        </authorList>
    </citation>
    <scope>NUCLEOTIDE SEQUENCE</scope>
    <source>
        <strain evidence="1">6276</strain>
    </source>
</reference>
<organism evidence="1 2">
    <name type="scientific">Candidatus Scatousia excrementigallinarum</name>
    <dbReference type="NCBI Taxonomy" id="2840935"/>
    <lineage>
        <taxon>Bacteria</taxon>
        <taxon>Candidatus Scatousia</taxon>
    </lineage>
</organism>
<keyword evidence="1" id="KW-0238">DNA-binding</keyword>
<evidence type="ECO:0000313" key="2">
    <source>
        <dbReference type="Proteomes" id="UP000823928"/>
    </source>
</evidence>
<dbReference type="EMBL" id="DVIU01000254">
    <property type="protein sequence ID" value="HIS37414.1"/>
    <property type="molecule type" value="Genomic_DNA"/>
</dbReference>
<dbReference type="Proteomes" id="UP000823928">
    <property type="component" value="Unassembled WGS sequence"/>
</dbReference>
<dbReference type="InterPro" id="IPR007351">
    <property type="entry name" value="YjbR"/>
</dbReference>
<reference evidence="1" key="2">
    <citation type="journal article" date="2021" name="PeerJ">
        <title>Extensive microbial diversity within the chicken gut microbiome revealed by metagenomics and culture.</title>
        <authorList>
            <person name="Gilroy R."/>
            <person name="Ravi A."/>
            <person name="Getino M."/>
            <person name="Pursley I."/>
            <person name="Horton D.L."/>
            <person name="Alikhan N.F."/>
            <person name="Baker D."/>
            <person name="Gharbi K."/>
            <person name="Hall N."/>
            <person name="Watson M."/>
            <person name="Adriaenssens E.M."/>
            <person name="Foster-Nyarko E."/>
            <person name="Jarju S."/>
            <person name="Secka A."/>
            <person name="Antonio M."/>
            <person name="Oren A."/>
            <person name="Chaudhuri R.R."/>
            <person name="La Ragione R."/>
            <person name="Hildebrand F."/>
            <person name="Pallen M.J."/>
        </authorList>
    </citation>
    <scope>NUCLEOTIDE SEQUENCE</scope>
    <source>
        <strain evidence="1">6276</strain>
    </source>
</reference>
<dbReference type="AlphaFoldDB" id="A0A9D1JPA8"/>
<accession>A0A9D1JPA8</accession>
<dbReference type="GO" id="GO:0003677">
    <property type="term" value="F:DNA binding"/>
    <property type="evidence" value="ECO:0007669"/>
    <property type="project" value="UniProtKB-KW"/>
</dbReference>
<dbReference type="Pfam" id="PF04237">
    <property type="entry name" value="YjbR"/>
    <property type="match status" value="1"/>
</dbReference>
<evidence type="ECO:0000313" key="1">
    <source>
        <dbReference type="EMBL" id="HIS37414.1"/>
    </source>
</evidence>
<gene>
    <name evidence="1" type="ORF">IAC10_12470</name>
</gene>
<dbReference type="PANTHER" id="PTHR35145">
    <property type="entry name" value="CYTOPLASMIC PROTEIN-RELATED"/>
    <property type="match status" value="1"/>
</dbReference>
<dbReference type="SUPFAM" id="SSF142906">
    <property type="entry name" value="YjbR-like"/>
    <property type="match status" value="1"/>
</dbReference>